<reference evidence="3 4" key="1">
    <citation type="submission" date="2018-06" db="EMBL/GenBank/DDBJ databases">
        <authorList>
            <consortium name="Pathogen Informatics"/>
            <person name="Doyle S."/>
        </authorList>
    </citation>
    <scope>NUCLEOTIDE SEQUENCE [LARGE SCALE GENOMIC DNA]</scope>
    <source>
        <strain evidence="3 4">NCTC13067</strain>
    </source>
</reference>
<name>A0A379E5M0_9BACT</name>
<evidence type="ECO:0008006" key="5">
    <source>
        <dbReference type="Google" id="ProtNLM"/>
    </source>
</evidence>
<proteinExistence type="predicted"/>
<dbReference type="RefSeq" id="WP_004351833.1">
    <property type="nucleotide sequence ID" value="NZ_CAJPOG010000069.1"/>
</dbReference>
<evidence type="ECO:0000313" key="4">
    <source>
        <dbReference type="Proteomes" id="UP000255469"/>
    </source>
</evidence>
<organism evidence="3 4">
    <name type="scientific">Prevotella denticola</name>
    <dbReference type="NCBI Taxonomy" id="28129"/>
    <lineage>
        <taxon>Bacteria</taxon>
        <taxon>Pseudomonadati</taxon>
        <taxon>Bacteroidota</taxon>
        <taxon>Bacteroidia</taxon>
        <taxon>Bacteroidales</taxon>
        <taxon>Prevotellaceae</taxon>
        <taxon>Prevotella</taxon>
    </lineage>
</organism>
<dbReference type="EMBL" id="UGTM01000001">
    <property type="protein sequence ID" value="SUB87612.1"/>
    <property type="molecule type" value="Genomic_DNA"/>
</dbReference>
<dbReference type="AlphaFoldDB" id="A0A379E5M0"/>
<keyword evidence="2" id="KW-1133">Transmembrane helix</keyword>
<feature type="compositionally biased region" description="Basic and acidic residues" evidence="1">
    <location>
        <begin position="133"/>
        <end position="142"/>
    </location>
</feature>
<gene>
    <name evidence="3" type="ORF">NCTC13067_01288</name>
</gene>
<evidence type="ECO:0000256" key="1">
    <source>
        <dbReference type="SAM" id="MobiDB-lite"/>
    </source>
</evidence>
<accession>A0A379E5M0</accession>
<evidence type="ECO:0000256" key="2">
    <source>
        <dbReference type="SAM" id="Phobius"/>
    </source>
</evidence>
<sequence length="163" mass="17501">MKYQITCDNCGTQFIVEAGEGQTIECKCPHCHGVMEVTLPLVSAGQQYEQQPAYAAQDSGNDDGKEKKNSHAVAWGIVIGLLLLTIGVGAYIGFRSSGPKSTPTDSIPTDTIPYETPVDEPPAQVVDTVVEAPAKEKPKQEENTEEEPQEEQADTAAVTAHDE</sequence>
<keyword evidence="2" id="KW-0472">Membrane</keyword>
<feature type="compositionally biased region" description="Low complexity" evidence="1">
    <location>
        <begin position="99"/>
        <end position="113"/>
    </location>
</feature>
<dbReference type="Proteomes" id="UP000255469">
    <property type="component" value="Unassembled WGS sequence"/>
</dbReference>
<protein>
    <recommendedName>
        <fullName evidence="5">Viral beta C/D like family protein</fullName>
    </recommendedName>
</protein>
<dbReference type="OMA" id="KYQITCD"/>
<feature type="region of interest" description="Disordered" evidence="1">
    <location>
        <begin position="94"/>
        <end position="163"/>
    </location>
</feature>
<evidence type="ECO:0000313" key="3">
    <source>
        <dbReference type="EMBL" id="SUB87612.1"/>
    </source>
</evidence>
<keyword evidence="2" id="KW-0812">Transmembrane</keyword>
<feature type="compositionally biased region" description="Acidic residues" evidence="1">
    <location>
        <begin position="143"/>
        <end position="153"/>
    </location>
</feature>
<feature type="transmembrane region" description="Helical" evidence="2">
    <location>
        <begin position="72"/>
        <end position="94"/>
    </location>
</feature>